<evidence type="ECO:0000259" key="1">
    <source>
        <dbReference type="Pfam" id="PF13788"/>
    </source>
</evidence>
<accession>A0A7X1PKX1</accession>
<evidence type="ECO:0000313" key="3">
    <source>
        <dbReference type="Proteomes" id="UP000486534"/>
    </source>
</evidence>
<dbReference type="Proteomes" id="UP000486534">
    <property type="component" value="Unassembled WGS sequence"/>
</dbReference>
<feature type="domain" description="DUF4180" evidence="1">
    <location>
        <begin position="11"/>
        <end position="120"/>
    </location>
</feature>
<evidence type="ECO:0000313" key="2">
    <source>
        <dbReference type="EMBL" id="MQA53900.1"/>
    </source>
</evidence>
<dbReference type="AlphaFoldDB" id="A0A7X1PKX1"/>
<proteinExistence type="predicted"/>
<dbReference type="Pfam" id="PF13788">
    <property type="entry name" value="DUF4180"/>
    <property type="match status" value="1"/>
</dbReference>
<organism evidence="2 3">
    <name type="scientific">Pseudomonas piscis</name>
    <dbReference type="NCBI Taxonomy" id="2614538"/>
    <lineage>
        <taxon>Bacteria</taxon>
        <taxon>Pseudomonadati</taxon>
        <taxon>Pseudomonadota</taxon>
        <taxon>Gammaproteobacteria</taxon>
        <taxon>Pseudomonadales</taxon>
        <taxon>Pseudomonadaceae</taxon>
        <taxon>Pseudomonas</taxon>
    </lineage>
</organism>
<comment type="caution">
    <text evidence="2">The sequence shown here is derived from an EMBL/GenBank/DDBJ whole genome shotgun (WGS) entry which is preliminary data.</text>
</comment>
<dbReference type="EMBL" id="WHUV01000002">
    <property type="protein sequence ID" value="MQA53900.1"/>
    <property type="molecule type" value="Genomic_DNA"/>
</dbReference>
<dbReference type="InterPro" id="IPR025438">
    <property type="entry name" value="DUF4180"/>
</dbReference>
<protein>
    <submittedName>
        <fullName evidence="2">DUF4180 domain-containing protein</fullName>
    </submittedName>
</protein>
<sequence length="128" mass="14580">MERFERRTLAGQEVLLAAEAGPLLDSEAAALQLIGAAWELGGRWIVWPVERLPQAFFDLQSRLAGSLVQKLLNYGLRFAVLGDIQPWLERSRALRDLVYETDRGGDWCFVHDLAALERRLRGEPVQRH</sequence>
<gene>
    <name evidence="2" type="ORF">GDH07_11310</name>
</gene>
<reference evidence="2 3" key="1">
    <citation type="submission" date="2019-10" db="EMBL/GenBank/DDBJ databases">
        <title>Pseudomonas dajingensis sp. nov., isolated from the profound head ulcers of farmed Murray cod (Maccullochella peelii peelii).</title>
        <authorList>
            <person name="Liu Y."/>
        </authorList>
    </citation>
    <scope>NUCLEOTIDE SEQUENCE [LARGE SCALE GENOMIC DNA]</scope>
    <source>
        <strain evidence="2 3">MC042</strain>
    </source>
</reference>
<name>A0A7X1PKX1_9PSED</name>
<dbReference type="RefSeq" id="WP_152897580.1">
    <property type="nucleotide sequence ID" value="NZ_WHUV01000002.1"/>
</dbReference>